<dbReference type="KEGG" id="crq:GCK72_009883"/>
<dbReference type="OMA" id="SVLKYMF"/>
<dbReference type="Proteomes" id="UP000008281">
    <property type="component" value="Unassembled WGS sequence"/>
</dbReference>
<dbReference type="eggNOG" id="ENOG502TI3E">
    <property type="taxonomic scope" value="Eukaryota"/>
</dbReference>
<dbReference type="AlphaFoldDB" id="E3LSS2"/>
<feature type="compositionally biased region" description="Polar residues" evidence="1">
    <location>
        <begin position="62"/>
        <end position="80"/>
    </location>
</feature>
<dbReference type="HOGENOM" id="CLU_127284_0_0_1"/>
<evidence type="ECO:0000313" key="2">
    <source>
        <dbReference type="EMBL" id="EFP09417.1"/>
    </source>
</evidence>
<name>E3LSS2_CAERE</name>
<protein>
    <recommendedName>
        <fullName evidence="4">SEA domain-containing protein</fullName>
    </recommendedName>
</protein>
<evidence type="ECO:0000313" key="3">
    <source>
        <dbReference type="Proteomes" id="UP000008281"/>
    </source>
</evidence>
<gene>
    <name evidence="2" type="ORF">CRE_25074</name>
</gene>
<dbReference type="InParanoid" id="E3LSS2"/>
<sequence length="182" mass="19931">MVKVKPLVNILNGIKGQKYSSENHPLLQLLFYSINFKMSTSIRVFLLFAIFTGVVEMCGSLSSQSTPAETNTASTPTGQTVGRKRRSVDGSSIVHIEFQTTLTTAGEMEFSKAENELTEEYEELLDKALRQVATGVDGGSVLKYMFIETDCGIAQLFAQAVKDLNSFVTGATIRCNDQISNI</sequence>
<evidence type="ECO:0000256" key="1">
    <source>
        <dbReference type="SAM" id="MobiDB-lite"/>
    </source>
</evidence>
<reference evidence="2" key="1">
    <citation type="submission" date="2007-07" db="EMBL/GenBank/DDBJ databases">
        <title>PCAP assembly of the Caenorhabditis remanei genome.</title>
        <authorList>
            <consortium name="The Caenorhabditis remanei Sequencing Consortium"/>
            <person name="Wilson R.K."/>
        </authorList>
    </citation>
    <scope>NUCLEOTIDE SEQUENCE [LARGE SCALE GENOMIC DNA]</scope>
    <source>
        <strain evidence="2">PB4641</strain>
    </source>
</reference>
<proteinExistence type="predicted"/>
<dbReference type="EMBL" id="DS268414">
    <property type="protein sequence ID" value="EFP09417.1"/>
    <property type="molecule type" value="Genomic_DNA"/>
</dbReference>
<dbReference type="Pfam" id="PF17619">
    <property type="entry name" value="SCVP"/>
    <property type="match status" value="1"/>
</dbReference>
<feature type="region of interest" description="Disordered" evidence="1">
    <location>
        <begin position="62"/>
        <end position="87"/>
    </location>
</feature>
<evidence type="ECO:0008006" key="4">
    <source>
        <dbReference type="Google" id="ProtNLM"/>
    </source>
</evidence>
<dbReference type="CTD" id="9815144"/>
<accession>E3LSS2</accession>
<organism evidence="3">
    <name type="scientific">Caenorhabditis remanei</name>
    <name type="common">Caenorhabditis vulgaris</name>
    <dbReference type="NCBI Taxonomy" id="31234"/>
    <lineage>
        <taxon>Eukaryota</taxon>
        <taxon>Metazoa</taxon>
        <taxon>Ecdysozoa</taxon>
        <taxon>Nematoda</taxon>
        <taxon>Chromadorea</taxon>
        <taxon>Rhabditida</taxon>
        <taxon>Rhabditina</taxon>
        <taxon>Rhabditomorpha</taxon>
        <taxon>Rhabditoidea</taxon>
        <taxon>Rhabditidae</taxon>
        <taxon>Peloderinae</taxon>
        <taxon>Caenorhabditis</taxon>
    </lineage>
</organism>
<dbReference type="OrthoDB" id="5843616at2759"/>
<dbReference type="RefSeq" id="XP_003113163.2">
    <property type="nucleotide sequence ID" value="XM_003113115.2"/>
</dbReference>
<dbReference type="InterPro" id="IPR035126">
    <property type="entry name" value="SCVP"/>
</dbReference>
<keyword evidence="3" id="KW-1185">Reference proteome</keyword>
<dbReference type="FunCoup" id="E3LSS2">
    <property type="interactions" value="1764"/>
</dbReference>
<dbReference type="GeneID" id="9815144"/>